<dbReference type="EMBL" id="JARVKF010000030">
    <property type="protein sequence ID" value="KAK9424843.1"/>
    <property type="molecule type" value="Genomic_DNA"/>
</dbReference>
<keyword evidence="2" id="KW-0408">Iron</keyword>
<dbReference type="InterPro" id="IPR050231">
    <property type="entry name" value="Iron_ascorbate_oxido_reductase"/>
</dbReference>
<keyword evidence="2" id="KW-0479">Metal-binding</keyword>
<evidence type="ECO:0000256" key="2">
    <source>
        <dbReference type="RuleBase" id="RU003682"/>
    </source>
</evidence>
<dbReference type="Pfam" id="PF03171">
    <property type="entry name" value="2OG-FeII_Oxy"/>
    <property type="match status" value="1"/>
</dbReference>
<keyword evidence="5" id="KW-1185">Reference proteome</keyword>
<evidence type="ECO:0000259" key="3">
    <source>
        <dbReference type="PROSITE" id="PS51471"/>
    </source>
</evidence>
<dbReference type="Gene3D" id="2.60.120.330">
    <property type="entry name" value="B-lactam Antibiotic, Isopenicillin N Synthase, Chain"/>
    <property type="match status" value="1"/>
</dbReference>
<evidence type="ECO:0000313" key="4">
    <source>
        <dbReference type="EMBL" id="KAK9424843.1"/>
    </source>
</evidence>
<dbReference type="Pfam" id="PF14226">
    <property type="entry name" value="DIOX_N"/>
    <property type="match status" value="1"/>
</dbReference>
<reference evidence="4 5" key="1">
    <citation type="journal article" date="2024" name="J. Plant Pathol.">
        <title>Sequence and assembly of the genome of Seiridium unicorne, isolate CBS 538.82, causal agent of cypress canker disease.</title>
        <authorList>
            <person name="Scali E."/>
            <person name="Rocca G.D."/>
            <person name="Danti R."/>
            <person name="Garbelotto M."/>
            <person name="Barberini S."/>
            <person name="Baroncelli R."/>
            <person name="Emiliani G."/>
        </authorList>
    </citation>
    <scope>NUCLEOTIDE SEQUENCE [LARGE SCALE GENOMIC DNA]</scope>
    <source>
        <strain evidence="4 5">BM-138-508</strain>
    </source>
</reference>
<protein>
    <submittedName>
        <fullName evidence="4">Fe2OG dioxygenase domain-containing protein</fullName>
    </submittedName>
</protein>
<gene>
    <name evidence="4" type="ORF">SUNI508_13431</name>
</gene>
<keyword evidence="2" id="KW-0560">Oxidoreductase</keyword>
<dbReference type="InterPro" id="IPR027443">
    <property type="entry name" value="IPNS-like_sf"/>
</dbReference>
<evidence type="ECO:0000256" key="1">
    <source>
        <dbReference type="ARBA" id="ARBA00008056"/>
    </source>
</evidence>
<organism evidence="4 5">
    <name type="scientific">Seiridium unicorne</name>
    <dbReference type="NCBI Taxonomy" id="138068"/>
    <lineage>
        <taxon>Eukaryota</taxon>
        <taxon>Fungi</taxon>
        <taxon>Dikarya</taxon>
        <taxon>Ascomycota</taxon>
        <taxon>Pezizomycotina</taxon>
        <taxon>Sordariomycetes</taxon>
        <taxon>Xylariomycetidae</taxon>
        <taxon>Amphisphaeriales</taxon>
        <taxon>Sporocadaceae</taxon>
        <taxon>Seiridium</taxon>
    </lineage>
</organism>
<dbReference type="Proteomes" id="UP001408356">
    <property type="component" value="Unassembled WGS sequence"/>
</dbReference>
<dbReference type="PANTHER" id="PTHR47990">
    <property type="entry name" value="2-OXOGLUTARATE (2OG) AND FE(II)-DEPENDENT OXYGENASE SUPERFAMILY PROTEIN-RELATED"/>
    <property type="match status" value="1"/>
</dbReference>
<dbReference type="InterPro" id="IPR026992">
    <property type="entry name" value="DIOX_N"/>
</dbReference>
<comment type="caution">
    <text evidence="4">The sequence shown here is derived from an EMBL/GenBank/DDBJ whole genome shotgun (WGS) entry which is preliminary data.</text>
</comment>
<evidence type="ECO:0000313" key="5">
    <source>
        <dbReference type="Proteomes" id="UP001408356"/>
    </source>
</evidence>
<dbReference type="PROSITE" id="PS51471">
    <property type="entry name" value="FE2OG_OXY"/>
    <property type="match status" value="1"/>
</dbReference>
<name>A0ABR2VDY8_9PEZI</name>
<sequence>MGSQFASDVQTIDISTFLNSKDEAARKANADEIIEALHVQGTVGIVGHGIRIDQLNEAFGWAQKFFDLPYEDKMVANHPDGIVPHRGYSGIGREKCFIYTEEELKTMSGELSSTSTKPLDFKEHIDIGSEEEKVHHNLWIKEDALPGFRSYSVNLYSELERLSSAVLDAMLLGLEVDKKATDYIRKVHTGQQNGLRYIHYPSMRESAIDRSSTTWCPAHTDFTTFTLLFQDGKQGLEIEDRLNPGTYLPATAEIKDRLWLTIGDFGEIWTNGYLPASRHRVVIPRPPEGSDFTHPRYSMPYFINAEHDSITGPQYTGKPGTQPKGAYKTSTVKEHIDFRMQFQY</sequence>
<dbReference type="InterPro" id="IPR044861">
    <property type="entry name" value="IPNS-like_FE2OG_OXY"/>
</dbReference>
<feature type="domain" description="Fe2OG dioxygenase" evidence="3">
    <location>
        <begin position="191"/>
        <end position="305"/>
    </location>
</feature>
<proteinExistence type="inferred from homology"/>
<keyword evidence="4" id="KW-0223">Dioxygenase</keyword>
<dbReference type="SUPFAM" id="SSF51197">
    <property type="entry name" value="Clavaminate synthase-like"/>
    <property type="match status" value="1"/>
</dbReference>
<dbReference type="GO" id="GO:0051213">
    <property type="term" value="F:dioxygenase activity"/>
    <property type="evidence" value="ECO:0007669"/>
    <property type="project" value="UniProtKB-KW"/>
</dbReference>
<comment type="similarity">
    <text evidence="1 2">Belongs to the iron/ascorbate-dependent oxidoreductase family.</text>
</comment>
<accession>A0ABR2VDY8</accession>
<dbReference type="InterPro" id="IPR005123">
    <property type="entry name" value="Oxoglu/Fe-dep_dioxygenase_dom"/>
</dbReference>